<organism evidence="2 3">
    <name type="scientific">Deinococcus arenicola</name>
    <dbReference type="NCBI Taxonomy" id="2994950"/>
    <lineage>
        <taxon>Bacteria</taxon>
        <taxon>Thermotogati</taxon>
        <taxon>Deinococcota</taxon>
        <taxon>Deinococci</taxon>
        <taxon>Deinococcales</taxon>
        <taxon>Deinococcaceae</taxon>
        <taxon>Deinococcus</taxon>
    </lineage>
</organism>
<dbReference type="EMBL" id="JAPMIV010000059">
    <property type="protein sequence ID" value="MDV6376365.1"/>
    <property type="molecule type" value="Genomic_DNA"/>
</dbReference>
<evidence type="ECO:0000313" key="3">
    <source>
        <dbReference type="Proteomes" id="UP001276150"/>
    </source>
</evidence>
<proteinExistence type="predicted"/>
<dbReference type="RefSeq" id="WP_317641725.1">
    <property type="nucleotide sequence ID" value="NZ_JAPMIV010000059.1"/>
</dbReference>
<name>A0ABU4DVA3_9DEIO</name>
<evidence type="ECO:0000313" key="2">
    <source>
        <dbReference type="EMBL" id="MDV6376365.1"/>
    </source>
</evidence>
<dbReference type="Gene3D" id="3.90.1720.10">
    <property type="entry name" value="endopeptidase domain like (from Nostoc punctiforme)"/>
    <property type="match status" value="1"/>
</dbReference>
<evidence type="ECO:0008006" key="4">
    <source>
        <dbReference type="Google" id="ProtNLM"/>
    </source>
</evidence>
<evidence type="ECO:0000256" key="1">
    <source>
        <dbReference type="SAM" id="MobiDB-lite"/>
    </source>
</evidence>
<sequence length="361" mass="38272">MSSPMRAGPLHDAFTLLDGTKRWVLPGAARVTVSISAANDVMSVPGDDDEVAQVQEAGGEVKVQLTMWEHEQWTQYQHVLTRLRRGTKDGAAVFTCAHPEVRARRIRQLYFVSEEGTPYSPKDGYRVTLSFSEKVKAKQAVSNANGDDLSFLTGYDTFSGGGGGPVAAAASSAEGQALLDAALKNTVGKPRPLGNGRDNDWPGMCSAWTRQSWQDTHGGDRKLFGESAVATERNFKTAGQYLPWTLAAQQSLSAGDLVFYGATKSNPYGHVGISDGKGGVLGNNFVTYAQRGGVFDSTGKPTGYDRAGKKVDARGLVPIGQLGTPSGIGKPSKVAAGPRLQGPAAPLPQNRPSTQIPGPRN</sequence>
<feature type="compositionally biased region" description="Polar residues" evidence="1">
    <location>
        <begin position="350"/>
        <end position="361"/>
    </location>
</feature>
<dbReference type="Proteomes" id="UP001276150">
    <property type="component" value="Unassembled WGS sequence"/>
</dbReference>
<reference evidence="2 3" key="1">
    <citation type="submission" date="2022-11" db="EMBL/GenBank/DDBJ databases">
        <title>Deinococcus ZS9-10, Low Temperature and Draught-tolerating, UV-resistant Bacteria from Continental Antarctica.</title>
        <authorList>
            <person name="Cheng L."/>
        </authorList>
    </citation>
    <scope>NUCLEOTIDE SEQUENCE [LARGE SCALE GENOMIC DNA]</scope>
    <source>
        <strain evidence="2 3">ZS9-10</strain>
    </source>
</reference>
<feature type="region of interest" description="Disordered" evidence="1">
    <location>
        <begin position="316"/>
        <end position="361"/>
    </location>
</feature>
<comment type="caution">
    <text evidence="2">The sequence shown here is derived from an EMBL/GenBank/DDBJ whole genome shotgun (WGS) entry which is preliminary data.</text>
</comment>
<keyword evidence="3" id="KW-1185">Reference proteome</keyword>
<gene>
    <name evidence="2" type="ORF">ORD21_17360</name>
</gene>
<protein>
    <recommendedName>
        <fullName evidence="4">NlpC/P60 domain-containing protein</fullName>
    </recommendedName>
</protein>
<accession>A0ABU4DVA3</accession>